<feature type="compositionally biased region" description="Basic and acidic residues" evidence="5">
    <location>
        <begin position="92"/>
        <end position="104"/>
    </location>
</feature>
<dbReference type="GO" id="GO:0005886">
    <property type="term" value="C:plasma membrane"/>
    <property type="evidence" value="ECO:0007669"/>
    <property type="project" value="TreeGrafter"/>
</dbReference>
<feature type="compositionally biased region" description="Low complexity" evidence="5">
    <location>
        <begin position="507"/>
        <end position="516"/>
    </location>
</feature>
<dbReference type="PROSITE" id="PS50011">
    <property type="entry name" value="PROTEIN_KINASE_DOM"/>
    <property type="match status" value="1"/>
</dbReference>
<feature type="compositionally biased region" description="Acidic residues" evidence="5">
    <location>
        <begin position="1107"/>
        <end position="1119"/>
    </location>
</feature>
<feature type="region of interest" description="Disordered" evidence="5">
    <location>
        <begin position="673"/>
        <end position="698"/>
    </location>
</feature>
<evidence type="ECO:0000256" key="5">
    <source>
        <dbReference type="SAM" id="MobiDB-lite"/>
    </source>
</evidence>
<evidence type="ECO:0000256" key="4">
    <source>
        <dbReference type="SAM" id="Coils"/>
    </source>
</evidence>
<proteinExistence type="predicted"/>
<dbReference type="PANTHER" id="PTHR24186">
    <property type="entry name" value="PROTEIN PHOSPHATASE 1 REGULATORY SUBUNIT"/>
    <property type="match status" value="1"/>
</dbReference>
<feature type="domain" description="Protein kinase" evidence="6">
    <location>
        <begin position="1174"/>
        <end position="1597"/>
    </location>
</feature>
<evidence type="ECO:0000313" key="7">
    <source>
        <dbReference type="EMBL" id="CAE2273944.1"/>
    </source>
</evidence>
<sequence length="2048" mass="221166">MPALRYVLGKYPAAIRTGDRYGRTALGWYLGGSEWEAEEKELDVEREYAAVMAHAAKRANGGDGTESVAAGTTRDEDEEGTVVGGRAPSNHGADRNSRILRGDEPAEIRRKIGLERARSMRSASGFIGDHDEGGGGGGGGGGGSGSSAGSPRGRKKGDDPFANLLHRNRRSSAVISLLLNQSVARTYDGKRRLPIHFAVRLFVLSLLDPSNEVVAQMDPILPSGRAISRDSRGAVKHHRPRPSIPPGCVALKAIQLIVDTNRPALVHPDAYGRTPLHVLFATAHTWNKREYLSLIRNERLNGRYVDGSWRKGAVGARTFRPPGVLVKMLLQRAVGVGVDCLSPEKKKKSGAGSGGGGRDGGAPQDRSRNDYLDVDDFHGGDESYDDSDSDSDGDEFYDEVLQSSSSMTSAGVPSTPRSGAESFEASQDDSSALATHAEDRWGLLPLHYAVVAVVPSKILRAMVRSHPASLLHTTYGAEEKARDADKEDGKEDGTSDSNARGVSASGSTSPTKASVAAAKAAPRKALGGLSRTPLHLAFSSPYTARLHTTKTLAPLLDPLPVVKAIVPLAPPHRKSAFSRTSQREREERERAEAEAAKAAAAIDGQLALRMEDGTGRYPLHLAAEHGASSDVLRVLLEGYEAAARAPHRKGDLPVHLLLDSHLLMNVEVLKLGEEDGGGDGGDGDNGGGGGGGDDRAFQLDGGRLGGAVGASSLDEFHRTKQRRAKVRTLSAQSARLARTGVGGAVFGQLHGWTSDEDEARHIRARRELMKRANLLLRPLLEDRPSLEIADGRHGMTPLHIAAAFHAGTYTDVHRMLRTLPASSRVRTAASGGSGGGGGSRGYTALDLHVLRRRFPGEVLPSEMEGWHAVRELLFSYEIYPLSSAIDSAFPAAALDASNGGGPANRASAAVRKANLAMYRRDRDLLMRCVSAIRAEAGGSKLGKSAHETEGSRAPADPVHVEIGLAKAVVARSPAEEKDQDGDEADEEYIGDDIVAASRFELSDVSSRLWTFLATFQDRSNPSDHYAPYVEQVVSDMNFRAVQFLVSMRLPDCCASERTGTFRNLTGLTVRDCAHVHCKAVMHSTFYFAGLYDFTPPPPPSLGVTTEGNDDGDGSDDDADGGDRRGLSILLHRGSRGRTLLLRATEHRFTTSDGDETAKDAEGGRRRNSLRRTDSMGGRTSGTGGGGGDVDAGVEVSAMDGGHDDYDDLADPTAHNRLLSSFRVTARPVCVKFMIDAESYRKELNMRNRVLGHARGGGMGLIAPVLAEYDGGGGRRSDRRYRNDVRDPRFRTLPLHHAPDGVDDVRTTPGASSEGGEGAPGDAVDISRYPYAIVLPLSTELDLGTQFRRGAIDDLAGIKKAGLQIGRALRYMHIKGVIHCNVGMDNVIEYPGKNESHRSVLTDFTFSRSARGGSSYMGEIGPGGVPRFNQSTLPPEMFAKLTPPQLAVYESYWDAVAEVEGVVVNRDVVEPWTHPETGEAYVVKCYCELGRDRTEEADALPPLPYDLVSPGPAIDLWSFGVMLFALCTGGQTLFPSNGRTGEFLTPEGISSWTKSTAEHAVCRLVNDAVTQDFLLHLLGSDEQRGALTMEAMIGHPFFARGEDLPDEVLRMLKQMSNQRVREKEEREDRRKIDAAVKAHDDWVDGRTERISSPTLELRMKMIHSSYELMKVLLGATDAAPVMPYNFIVLPYKLIRNKSGRLTPSQKRDVEMAERVGRLVLGLSRATAFVQAMEAGLKKRDADKTKEALQRWASACEAYGEDSAGTPEAAGVMEAVKKGILSFIGLDAAEFMDLASAYTTHIRADTAVFLSDPSFTARKIMHGVAKDLLDAYAASKSSYLYLVDEYKGVPVIPPPRDDGSKPFYPHVISDNVTSVVMKALPFIQMSILNARATAGGISGLVKLIFEGAYPHIPPSWSTAAIGLSHYMDRDTMVGEVQTLRGALEEMPGYPAKGADASGDEELRSFEGFFGSFDRERTYADLQIITDGKASLWTAKANIPEIEGECDNARAVKTYRSIASKEEEIRKKDKRIAELEKALQAMSGSRGKAKR</sequence>
<dbReference type="SUPFAM" id="SSF48403">
    <property type="entry name" value="Ankyrin repeat"/>
    <property type="match status" value="1"/>
</dbReference>
<feature type="compositionally biased region" description="Basic and acidic residues" evidence="5">
    <location>
        <begin position="477"/>
        <end position="493"/>
    </location>
</feature>
<dbReference type="SUPFAM" id="SSF56112">
    <property type="entry name" value="Protein kinase-like (PK-like)"/>
    <property type="match status" value="1"/>
</dbReference>
<feature type="compositionally biased region" description="Basic and acidic residues" evidence="5">
    <location>
        <begin position="365"/>
        <end position="381"/>
    </location>
</feature>
<feature type="compositionally biased region" description="Basic and acidic residues" evidence="5">
    <location>
        <begin position="1150"/>
        <end position="1164"/>
    </location>
</feature>
<accession>A0A7S4N957</accession>
<protein>
    <recommendedName>
        <fullName evidence="6">Protein kinase domain-containing protein</fullName>
    </recommendedName>
</protein>
<feature type="compositionally biased region" description="Polar residues" evidence="5">
    <location>
        <begin position="495"/>
        <end position="506"/>
    </location>
</feature>
<evidence type="ECO:0000259" key="6">
    <source>
        <dbReference type="PROSITE" id="PS50011"/>
    </source>
</evidence>
<feature type="repeat" description="ANK" evidence="3">
    <location>
        <begin position="614"/>
        <end position="637"/>
    </location>
</feature>
<feature type="region of interest" description="Disordered" evidence="5">
    <location>
        <begin position="124"/>
        <end position="162"/>
    </location>
</feature>
<dbReference type="Gene3D" id="1.10.510.10">
    <property type="entry name" value="Transferase(Phosphotransferase) domain 1"/>
    <property type="match status" value="1"/>
</dbReference>
<feature type="region of interest" description="Disordered" evidence="5">
    <location>
        <begin position="58"/>
        <end position="104"/>
    </location>
</feature>
<feature type="region of interest" description="Disordered" evidence="5">
    <location>
        <begin position="1150"/>
        <end position="1193"/>
    </location>
</feature>
<dbReference type="PROSITE" id="PS50297">
    <property type="entry name" value="ANK_REP_REGION"/>
    <property type="match status" value="1"/>
</dbReference>
<dbReference type="InterPro" id="IPR036770">
    <property type="entry name" value="Ankyrin_rpt-contain_sf"/>
</dbReference>
<keyword evidence="4" id="KW-0175">Coiled coil</keyword>
<keyword evidence="1" id="KW-0677">Repeat</keyword>
<name>A0A7S4N957_9STRA</name>
<dbReference type="PROSITE" id="PS50088">
    <property type="entry name" value="ANK_REPEAT"/>
    <property type="match status" value="1"/>
</dbReference>
<dbReference type="EMBL" id="HBKQ01048797">
    <property type="protein sequence ID" value="CAE2273944.1"/>
    <property type="molecule type" value="Transcribed_RNA"/>
</dbReference>
<keyword evidence="2 3" id="KW-0040">ANK repeat</keyword>
<feature type="region of interest" description="Disordered" evidence="5">
    <location>
        <begin position="474"/>
        <end position="516"/>
    </location>
</feature>
<feature type="compositionally biased region" description="Gly residues" evidence="5">
    <location>
        <begin position="1178"/>
        <end position="1189"/>
    </location>
</feature>
<reference evidence="7" key="1">
    <citation type="submission" date="2021-01" db="EMBL/GenBank/DDBJ databases">
        <authorList>
            <person name="Corre E."/>
            <person name="Pelletier E."/>
            <person name="Niang G."/>
            <person name="Scheremetjew M."/>
            <person name="Finn R."/>
            <person name="Kale V."/>
            <person name="Holt S."/>
            <person name="Cochrane G."/>
            <person name="Meng A."/>
            <person name="Brown T."/>
            <person name="Cohen L."/>
        </authorList>
    </citation>
    <scope>NUCLEOTIDE SEQUENCE</scope>
    <source>
        <strain evidence="7">Isolate 1302-5</strain>
    </source>
</reference>
<dbReference type="InterPro" id="IPR002110">
    <property type="entry name" value="Ankyrin_rpt"/>
</dbReference>
<feature type="compositionally biased region" description="Basic and acidic residues" evidence="5">
    <location>
        <begin position="1272"/>
        <end position="1289"/>
    </location>
</feature>
<feature type="compositionally biased region" description="Polar residues" evidence="5">
    <location>
        <begin position="401"/>
        <end position="417"/>
    </location>
</feature>
<evidence type="ECO:0000256" key="2">
    <source>
        <dbReference type="ARBA" id="ARBA00023043"/>
    </source>
</evidence>
<feature type="compositionally biased region" description="Gly residues" evidence="5">
    <location>
        <begin position="134"/>
        <end position="146"/>
    </location>
</feature>
<feature type="compositionally biased region" description="Gly residues" evidence="5">
    <location>
        <begin position="678"/>
        <end position="691"/>
    </location>
</feature>
<feature type="coiled-coil region" evidence="4">
    <location>
        <begin position="574"/>
        <end position="603"/>
    </location>
</feature>
<dbReference type="GO" id="GO:0004672">
    <property type="term" value="F:protein kinase activity"/>
    <property type="evidence" value="ECO:0007669"/>
    <property type="project" value="InterPro"/>
</dbReference>
<feature type="region of interest" description="Disordered" evidence="5">
    <location>
        <begin position="1098"/>
        <end position="1127"/>
    </location>
</feature>
<organism evidence="7">
    <name type="scientific">Odontella aurita</name>
    <dbReference type="NCBI Taxonomy" id="265563"/>
    <lineage>
        <taxon>Eukaryota</taxon>
        <taxon>Sar</taxon>
        <taxon>Stramenopiles</taxon>
        <taxon>Ochrophyta</taxon>
        <taxon>Bacillariophyta</taxon>
        <taxon>Mediophyceae</taxon>
        <taxon>Biddulphiophycidae</taxon>
        <taxon>Eupodiscales</taxon>
        <taxon>Odontellaceae</taxon>
        <taxon>Odontella</taxon>
    </lineage>
</organism>
<gene>
    <name evidence="7" type="ORF">OAUR00152_LOCUS33713</name>
</gene>
<dbReference type="PANTHER" id="PTHR24186:SF38">
    <property type="entry name" value="ANKYRIN REPEAT FAMILY PROTEIN"/>
    <property type="match status" value="1"/>
</dbReference>
<feature type="compositionally biased region" description="Gly residues" evidence="5">
    <location>
        <begin position="351"/>
        <end position="360"/>
    </location>
</feature>
<feature type="region of interest" description="Disordered" evidence="5">
    <location>
        <begin position="1272"/>
        <end position="1321"/>
    </location>
</feature>
<dbReference type="InterPro" id="IPR000719">
    <property type="entry name" value="Prot_kinase_dom"/>
</dbReference>
<dbReference type="Gene3D" id="1.25.40.20">
    <property type="entry name" value="Ankyrin repeat-containing domain"/>
    <property type="match status" value="1"/>
</dbReference>
<evidence type="ECO:0000256" key="1">
    <source>
        <dbReference type="ARBA" id="ARBA00022737"/>
    </source>
</evidence>
<feature type="region of interest" description="Disordered" evidence="5">
    <location>
        <begin position="342"/>
        <end position="431"/>
    </location>
</feature>
<evidence type="ECO:0000256" key="3">
    <source>
        <dbReference type="PROSITE-ProRule" id="PRU00023"/>
    </source>
</evidence>
<feature type="coiled-coil region" evidence="4">
    <location>
        <begin position="2015"/>
        <end position="2042"/>
    </location>
</feature>
<feature type="compositionally biased region" description="Basic and acidic residues" evidence="5">
    <location>
        <begin position="1296"/>
        <end position="1305"/>
    </location>
</feature>
<dbReference type="GO" id="GO:0005524">
    <property type="term" value="F:ATP binding"/>
    <property type="evidence" value="ECO:0007669"/>
    <property type="project" value="InterPro"/>
</dbReference>
<dbReference type="InterPro" id="IPR011009">
    <property type="entry name" value="Kinase-like_dom_sf"/>
</dbReference>
<feature type="compositionally biased region" description="Acidic residues" evidence="5">
    <location>
        <begin position="382"/>
        <end position="398"/>
    </location>
</feature>